<proteinExistence type="inferred from homology"/>
<dbReference type="NCBIfam" id="TIGR00967">
    <property type="entry name" value="3a0501s007"/>
    <property type="match status" value="1"/>
</dbReference>
<sequence>MKKLFTTLSNIWKIQELKERIVFTLVILLVYRFVSHVVLPGVDATALGDNQKSGILGLLDMFAGGSFSRVSILALGVMPYISASIVVQLLGIAVPSFQKMQKEGESGRNKLNQITRYLTVAITAVQAVGYVKTQVPQEAILIDHTLFFVLATFVLSAGTLFVMWLGEKITDKGIGNGISLIIMVGIIARLPVALQQEISSRLLGEGGGLIALVLEIVALFAVVMFTILIVQGVRKVPVQYAKRIVGNRQFGGVRQYIPLKVNAAGVMPIIFAQALMFIPTTVTQFFPKLQNTWLIQFSDPTSLAYSLTFAFLIIAFTFFYTAITVNPVQMSDDMKKNGGFIPGIKPGLSTSSFIDDVISKITFPGSVFLAIIAILPSIAVKFGIKSEFAHFYGGTSLLILVGVVLDTLQQIESYLLMRHYDGLMKTGRVTGRTGVAAANTSSSSAVI</sequence>
<dbReference type="Proteomes" id="UP000537204">
    <property type="component" value="Unassembled WGS sequence"/>
</dbReference>
<evidence type="ECO:0000256" key="9">
    <source>
        <dbReference type="ARBA" id="ARBA00039733"/>
    </source>
</evidence>
<dbReference type="SUPFAM" id="SSF103491">
    <property type="entry name" value="Preprotein translocase SecY subunit"/>
    <property type="match status" value="1"/>
</dbReference>
<protein>
    <recommendedName>
        <fullName evidence="9 10">Protein translocase subunit SecY</fullName>
    </recommendedName>
</protein>
<dbReference type="PRINTS" id="PR00303">
    <property type="entry name" value="SECYTRNLCASE"/>
</dbReference>
<feature type="transmembrane region" description="Helical" evidence="10">
    <location>
        <begin position="206"/>
        <end position="230"/>
    </location>
</feature>
<evidence type="ECO:0000313" key="15">
    <source>
        <dbReference type="Proteomes" id="UP000537204"/>
    </source>
</evidence>
<keyword evidence="8 10" id="KW-0472">Membrane</keyword>
<evidence type="ECO:0000256" key="6">
    <source>
        <dbReference type="ARBA" id="ARBA00022989"/>
    </source>
</evidence>
<evidence type="ECO:0000256" key="1">
    <source>
        <dbReference type="ARBA" id="ARBA00004141"/>
    </source>
</evidence>
<dbReference type="InterPro" id="IPR026593">
    <property type="entry name" value="SecY"/>
</dbReference>
<dbReference type="PROSITE" id="PS00756">
    <property type="entry name" value="SECY_2"/>
    <property type="match status" value="1"/>
</dbReference>
<comment type="similarity">
    <text evidence="2 10 13">Belongs to the SecY/SEC61-alpha family.</text>
</comment>
<dbReference type="GO" id="GO:0006605">
    <property type="term" value="P:protein targeting"/>
    <property type="evidence" value="ECO:0007669"/>
    <property type="project" value="UniProtKB-UniRule"/>
</dbReference>
<dbReference type="GO" id="GO:0043952">
    <property type="term" value="P:protein transport by the Sec complex"/>
    <property type="evidence" value="ECO:0007669"/>
    <property type="project" value="UniProtKB-UniRule"/>
</dbReference>
<evidence type="ECO:0000256" key="2">
    <source>
        <dbReference type="ARBA" id="ARBA00005751"/>
    </source>
</evidence>
<feature type="transmembrane region" description="Helical" evidence="10">
    <location>
        <begin position="177"/>
        <end position="194"/>
    </location>
</feature>
<evidence type="ECO:0000256" key="8">
    <source>
        <dbReference type="ARBA" id="ARBA00023136"/>
    </source>
</evidence>
<comment type="subunit">
    <text evidence="10">Component of the Sec protein translocase complex. Heterotrimer consisting of SecY, SecE and SecG subunits. The heterotrimers can form oligomers, although 1 heterotrimer is thought to be able to translocate proteins. Interacts with the ribosome. Interacts with SecDF, and other proteins may be involved. Interacts with SecA.</text>
</comment>
<keyword evidence="6 10" id="KW-1133">Transmembrane helix</keyword>
<dbReference type="InterPro" id="IPR030659">
    <property type="entry name" value="SecY_CS"/>
</dbReference>
<dbReference type="FunFam" id="1.10.3370.10:FF:000001">
    <property type="entry name" value="Preprotein translocase subunit SecY"/>
    <property type="match status" value="1"/>
</dbReference>
<evidence type="ECO:0000313" key="14">
    <source>
        <dbReference type="EMBL" id="MBB5636035.1"/>
    </source>
</evidence>
<comment type="caution">
    <text evidence="14">The sequence shown here is derived from an EMBL/GenBank/DDBJ whole genome shotgun (WGS) entry which is preliminary data.</text>
</comment>
<keyword evidence="10" id="KW-1003">Cell membrane</keyword>
<dbReference type="Gene3D" id="1.10.3370.10">
    <property type="entry name" value="SecY subunit domain"/>
    <property type="match status" value="1"/>
</dbReference>
<dbReference type="HAMAP" id="MF_01465">
    <property type="entry name" value="SecY"/>
    <property type="match status" value="1"/>
</dbReference>
<keyword evidence="7 10" id="KW-0811">Translocation</keyword>
<evidence type="ECO:0000256" key="3">
    <source>
        <dbReference type="ARBA" id="ARBA00022448"/>
    </source>
</evidence>
<dbReference type="GO" id="GO:0005886">
    <property type="term" value="C:plasma membrane"/>
    <property type="evidence" value="ECO:0007669"/>
    <property type="project" value="UniProtKB-SubCell"/>
</dbReference>
<feature type="transmembrane region" description="Helical" evidence="10">
    <location>
        <begin position="114"/>
        <end position="133"/>
    </location>
</feature>
<evidence type="ECO:0000256" key="5">
    <source>
        <dbReference type="ARBA" id="ARBA00022927"/>
    </source>
</evidence>
<feature type="transmembrane region" description="Helical" evidence="10">
    <location>
        <begin position="21"/>
        <end position="39"/>
    </location>
</feature>
<feature type="transmembrane region" description="Helical" evidence="10">
    <location>
        <begin position="70"/>
        <end position="94"/>
    </location>
</feature>
<dbReference type="InterPro" id="IPR023201">
    <property type="entry name" value="SecY_dom_sf"/>
</dbReference>
<keyword evidence="5 10" id="KW-0653">Protein transport</keyword>
<evidence type="ECO:0000256" key="4">
    <source>
        <dbReference type="ARBA" id="ARBA00022692"/>
    </source>
</evidence>
<evidence type="ECO:0000256" key="11">
    <source>
        <dbReference type="RuleBase" id="RU000537"/>
    </source>
</evidence>
<keyword evidence="3 10" id="KW-0813">Transport</keyword>
<feature type="transmembrane region" description="Helical" evidence="10">
    <location>
        <begin position="261"/>
        <end position="282"/>
    </location>
</feature>
<dbReference type="RefSeq" id="WP_183881227.1">
    <property type="nucleotide sequence ID" value="NZ_JACHCD010000003.1"/>
</dbReference>
<name>A0A7W8ZLF2_9SPHI</name>
<feature type="transmembrane region" description="Helical" evidence="10">
    <location>
        <begin position="390"/>
        <end position="408"/>
    </location>
</feature>
<evidence type="ECO:0000256" key="7">
    <source>
        <dbReference type="ARBA" id="ARBA00023010"/>
    </source>
</evidence>
<gene>
    <name evidence="10" type="primary">secY</name>
    <name evidence="14" type="ORF">HDE68_001923</name>
</gene>
<evidence type="ECO:0000256" key="10">
    <source>
        <dbReference type="HAMAP-Rule" id="MF_01465"/>
    </source>
</evidence>
<dbReference type="InterPro" id="IPR002208">
    <property type="entry name" value="SecY/SEC61-alpha"/>
</dbReference>
<feature type="transmembrane region" description="Helical" evidence="10">
    <location>
        <begin position="302"/>
        <end position="325"/>
    </location>
</feature>
<dbReference type="Pfam" id="PF00344">
    <property type="entry name" value="SecY"/>
    <property type="match status" value="1"/>
</dbReference>
<dbReference type="EMBL" id="JACHCE010000002">
    <property type="protein sequence ID" value="MBB5636035.1"/>
    <property type="molecule type" value="Genomic_DNA"/>
</dbReference>
<accession>A0A7W8ZLF2</accession>
<dbReference type="PANTHER" id="PTHR10906">
    <property type="entry name" value="SECY/SEC61-ALPHA FAMILY MEMBER"/>
    <property type="match status" value="1"/>
</dbReference>
<dbReference type="AlphaFoldDB" id="A0A7W8ZLF2"/>
<comment type="function">
    <text evidence="10 11">The central subunit of the protein translocation channel SecYEG. Consists of two halves formed by TMs 1-5 and 6-10. These two domains form a lateral gate at the front which open onto the bilayer between TMs 2 and 7, and are clamped together by SecE at the back. The channel is closed by both a pore ring composed of hydrophobic SecY resides and a short helix (helix 2A) on the extracellular side of the membrane which forms a plug. The plug probably moves laterally to allow the channel to open. The ring and the pore may move independently.</text>
</comment>
<organism evidence="14 15">
    <name type="scientific">Pedobacter cryoconitis</name>
    <dbReference type="NCBI Taxonomy" id="188932"/>
    <lineage>
        <taxon>Bacteria</taxon>
        <taxon>Pseudomonadati</taxon>
        <taxon>Bacteroidota</taxon>
        <taxon>Sphingobacteriia</taxon>
        <taxon>Sphingobacteriales</taxon>
        <taxon>Sphingobacteriaceae</taxon>
        <taxon>Pedobacter</taxon>
    </lineage>
</organism>
<comment type="subcellular location">
    <subcellularLocation>
        <location evidence="10">Cell membrane</location>
        <topology evidence="10">Multi-pass membrane protein</topology>
    </subcellularLocation>
    <subcellularLocation>
        <location evidence="1 12">Membrane</location>
        <topology evidence="1 12">Multi-pass membrane protein</topology>
    </subcellularLocation>
</comment>
<dbReference type="GO" id="GO:0065002">
    <property type="term" value="P:intracellular protein transmembrane transport"/>
    <property type="evidence" value="ECO:0007669"/>
    <property type="project" value="UniProtKB-UniRule"/>
</dbReference>
<feature type="transmembrane region" description="Helical" evidence="10">
    <location>
        <begin position="361"/>
        <end position="384"/>
    </location>
</feature>
<reference evidence="14 15" key="1">
    <citation type="submission" date="2020-08" db="EMBL/GenBank/DDBJ databases">
        <title>Genomic Encyclopedia of Type Strains, Phase IV (KMG-V): Genome sequencing to study the core and pangenomes of soil and plant-associated prokaryotes.</title>
        <authorList>
            <person name="Whitman W."/>
        </authorList>
    </citation>
    <scope>NUCLEOTIDE SEQUENCE [LARGE SCALE GENOMIC DNA]</scope>
    <source>
        <strain evidence="14 15">S3M1</strain>
    </source>
</reference>
<feature type="transmembrane region" description="Helical" evidence="10">
    <location>
        <begin position="145"/>
        <end position="165"/>
    </location>
</feature>
<keyword evidence="4 10" id="KW-0812">Transmembrane</keyword>
<evidence type="ECO:0000256" key="13">
    <source>
        <dbReference type="RuleBase" id="RU004349"/>
    </source>
</evidence>
<dbReference type="PIRSF" id="PIRSF004557">
    <property type="entry name" value="SecY"/>
    <property type="match status" value="1"/>
</dbReference>
<evidence type="ECO:0000256" key="12">
    <source>
        <dbReference type="RuleBase" id="RU003484"/>
    </source>
</evidence>
<dbReference type="PROSITE" id="PS00755">
    <property type="entry name" value="SECY_1"/>
    <property type="match status" value="1"/>
</dbReference>